<dbReference type="InterPro" id="IPR036895">
    <property type="entry name" value="Uracil-DNA_glycosylase-like_sf"/>
</dbReference>
<dbReference type="EMBL" id="JBHTMM010000129">
    <property type="protein sequence ID" value="MFD1312622.1"/>
    <property type="molecule type" value="Genomic_DNA"/>
</dbReference>
<gene>
    <name evidence="1" type="ORF">ACFQ5X_43480</name>
</gene>
<comment type="caution">
    <text evidence="1">The sequence shown here is derived from an EMBL/GenBank/DDBJ whole genome shotgun (WGS) entry which is preliminary data.</text>
</comment>
<protein>
    <submittedName>
        <fullName evidence="1">Uncharacterized protein</fullName>
    </submittedName>
</protein>
<reference evidence="2" key="1">
    <citation type="journal article" date="2019" name="Int. J. Syst. Evol. Microbiol.">
        <title>The Global Catalogue of Microorganisms (GCM) 10K type strain sequencing project: providing services to taxonomists for standard genome sequencing and annotation.</title>
        <authorList>
            <consortium name="The Broad Institute Genomics Platform"/>
            <consortium name="The Broad Institute Genome Sequencing Center for Infectious Disease"/>
            <person name="Wu L."/>
            <person name="Ma J."/>
        </authorList>
    </citation>
    <scope>NUCLEOTIDE SEQUENCE [LARGE SCALE GENOMIC DNA]</scope>
    <source>
        <strain evidence="2">CGMCC 4.7020</strain>
    </source>
</reference>
<proteinExistence type="predicted"/>
<dbReference type="Proteomes" id="UP001597058">
    <property type="component" value="Unassembled WGS sequence"/>
</dbReference>
<evidence type="ECO:0000313" key="2">
    <source>
        <dbReference type="Proteomes" id="UP001597058"/>
    </source>
</evidence>
<sequence>MVWRTVTALRGPLPMFWPVYPNHPHESGRPATNRAPRAAVIAEGTPIALAMAAAFRITTIVAVGRKAQGAAIARNAVQAIPLRHRAQGGARIFATQLAQLDEEAQSET</sequence>
<evidence type="ECO:0000313" key="1">
    <source>
        <dbReference type="EMBL" id="MFD1312622.1"/>
    </source>
</evidence>
<keyword evidence="2" id="KW-1185">Reference proteome</keyword>
<dbReference type="RefSeq" id="WP_381330844.1">
    <property type="nucleotide sequence ID" value="NZ_JBHTMM010000129.1"/>
</dbReference>
<accession>A0ABW3XU61</accession>
<organism evidence="1 2">
    <name type="scientific">Streptomyces kaempferi</name>
    <dbReference type="NCBI Taxonomy" id="333725"/>
    <lineage>
        <taxon>Bacteria</taxon>
        <taxon>Bacillati</taxon>
        <taxon>Actinomycetota</taxon>
        <taxon>Actinomycetes</taxon>
        <taxon>Kitasatosporales</taxon>
        <taxon>Streptomycetaceae</taxon>
        <taxon>Streptomyces</taxon>
    </lineage>
</organism>
<dbReference type="SUPFAM" id="SSF52141">
    <property type="entry name" value="Uracil-DNA glycosylase-like"/>
    <property type="match status" value="1"/>
</dbReference>
<name>A0ABW3XU61_9ACTN</name>